<evidence type="ECO:0000259" key="8">
    <source>
        <dbReference type="PROSITE" id="PS51039"/>
    </source>
</evidence>
<evidence type="ECO:0000313" key="10">
    <source>
        <dbReference type="Proteomes" id="UP000734854"/>
    </source>
</evidence>
<evidence type="ECO:0000256" key="5">
    <source>
        <dbReference type="ARBA" id="ARBA00023016"/>
    </source>
</evidence>
<name>A0A8J5F033_ZINOF</name>
<evidence type="ECO:0000313" key="9">
    <source>
        <dbReference type="EMBL" id="KAG6476202.1"/>
    </source>
</evidence>
<dbReference type="EMBL" id="JACMSC010000018">
    <property type="protein sequence ID" value="KAG6476202.1"/>
    <property type="molecule type" value="Genomic_DNA"/>
</dbReference>
<keyword evidence="3 6" id="KW-0863">Zinc-finger</keyword>
<evidence type="ECO:0000256" key="2">
    <source>
        <dbReference type="ARBA" id="ARBA00022723"/>
    </source>
</evidence>
<evidence type="ECO:0000256" key="4">
    <source>
        <dbReference type="ARBA" id="ARBA00022833"/>
    </source>
</evidence>
<comment type="function">
    <text evidence="1">May be involved in environmental stress response.</text>
</comment>
<gene>
    <name evidence="9" type="ORF">ZIOFF_065438</name>
</gene>
<protein>
    <recommendedName>
        <fullName evidence="8">AN1-type domain-containing protein</fullName>
    </recommendedName>
</protein>
<dbReference type="Proteomes" id="UP000734854">
    <property type="component" value="Unassembled WGS sequence"/>
</dbReference>
<comment type="caution">
    <text evidence="9">The sequence shown here is derived from an EMBL/GenBank/DDBJ whole genome shotgun (WGS) entry which is preliminary data.</text>
</comment>
<dbReference type="PROSITE" id="PS51039">
    <property type="entry name" value="ZF_AN1"/>
    <property type="match status" value="1"/>
</dbReference>
<dbReference type="InterPro" id="IPR050652">
    <property type="entry name" value="AN1_A20_ZnFinger"/>
</dbReference>
<proteinExistence type="predicted"/>
<reference evidence="9 10" key="1">
    <citation type="submission" date="2020-08" db="EMBL/GenBank/DDBJ databases">
        <title>Plant Genome Project.</title>
        <authorList>
            <person name="Zhang R.-G."/>
        </authorList>
    </citation>
    <scope>NUCLEOTIDE SEQUENCE [LARGE SCALE GENOMIC DNA]</scope>
    <source>
        <tissue evidence="9">Rhizome</tissue>
    </source>
</reference>
<keyword evidence="2" id="KW-0479">Metal-binding</keyword>
<evidence type="ECO:0000256" key="1">
    <source>
        <dbReference type="ARBA" id="ARBA00003732"/>
    </source>
</evidence>
<evidence type="ECO:0000256" key="7">
    <source>
        <dbReference type="SAM" id="MobiDB-lite"/>
    </source>
</evidence>
<feature type="region of interest" description="Disordered" evidence="7">
    <location>
        <begin position="1"/>
        <end position="38"/>
    </location>
</feature>
<dbReference type="GO" id="GO:0008270">
    <property type="term" value="F:zinc ion binding"/>
    <property type="evidence" value="ECO:0007669"/>
    <property type="project" value="UniProtKB-KW"/>
</dbReference>
<dbReference type="SMART" id="SM00154">
    <property type="entry name" value="ZnF_AN1"/>
    <property type="match status" value="1"/>
</dbReference>
<keyword evidence="4" id="KW-0862">Zinc</keyword>
<keyword evidence="5" id="KW-0346">Stress response</keyword>
<dbReference type="Pfam" id="PF01428">
    <property type="entry name" value="zf-AN1"/>
    <property type="match status" value="1"/>
</dbReference>
<dbReference type="InterPro" id="IPR035896">
    <property type="entry name" value="AN1-like_Znf"/>
</dbReference>
<dbReference type="PANTHER" id="PTHR10634">
    <property type="entry name" value="AN1-TYPE ZINC FINGER PROTEIN"/>
    <property type="match status" value="1"/>
</dbReference>
<evidence type="ECO:0000256" key="3">
    <source>
        <dbReference type="ARBA" id="ARBA00022771"/>
    </source>
</evidence>
<sequence>MAGERCNLNKDEAEILKPSSPSLTSSSPPPPPPSPSALCLQPIQELSAPNTPPENLGNPVAVDLPHKLKLNDEAPPPFRFINRCSSCHKRVGLTDFWCRCGDLFCVLHRYSDTHDCPFDYKAAVSNMSMDQLSQSLKLSEVSIYLIGIPELNCRRQLVSTKKYLLGLLGGKGIPSIDTSIAATETPLNVLQLVVFDLQRCLFCTCSGVKLPVAVNLFWKPATS</sequence>
<dbReference type="Gene3D" id="4.10.1110.10">
    <property type="entry name" value="AN1-like Zinc finger"/>
    <property type="match status" value="1"/>
</dbReference>
<accession>A0A8J5F033</accession>
<dbReference type="SUPFAM" id="SSF118310">
    <property type="entry name" value="AN1-like Zinc finger"/>
    <property type="match status" value="1"/>
</dbReference>
<evidence type="ECO:0000256" key="6">
    <source>
        <dbReference type="PROSITE-ProRule" id="PRU00449"/>
    </source>
</evidence>
<keyword evidence="10" id="KW-1185">Reference proteome</keyword>
<feature type="domain" description="AN1-type" evidence="8">
    <location>
        <begin position="78"/>
        <end position="124"/>
    </location>
</feature>
<dbReference type="AlphaFoldDB" id="A0A8J5F033"/>
<organism evidence="9 10">
    <name type="scientific">Zingiber officinale</name>
    <name type="common">Ginger</name>
    <name type="synonym">Amomum zingiber</name>
    <dbReference type="NCBI Taxonomy" id="94328"/>
    <lineage>
        <taxon>Eukaryota</taxon>
        <taxon>Viridiplantae</taxon>
        <taxon>Streptophyta</taxon>
        <taxon>Embryophyta</taxon>
        <taxon>Tracheophyta</taxon>
        <taxon>Spermatophyta</taxon>
        <taxon>Magnoliopsida</taxon>
        <taxon>Liliopsida</taxon>
        <taxon>Zingiberales</taxon>
        <taxon>Zingiberaceae</taxon>
        <taxon>Zingiber</taxon>
    </lineage>
</organism>
<dbReference type="InterPro" id="IPR000058">
    <property type="entry name" value="Znf_AN1"/>
</dbReference>